<dbReference type="InterPro" id="IPR056147">
    <property type="entry name" value="NQRA_N"/>
</dbReference>
<feature type="domain" description="NqrA N-terminal barrel-sandwich hybrid" evidence="2">
    <location>
        <begin position="3"/>
        <end position="96"/>
    </location>
</feature>
<organism evidence="4 5">
    <name type="scientific">Aerophobetes bacterium</name>
    <dbReference type="NCBI Taxonomy" id="2030807"/>
    <lineage>
        <taxon>Bacteria</taxon>
        <taxon>Candidatus Aerophobota</taxon>
    </lineage>
</organism>
<dbReference type="GO" id="GO:0006814">
    <property type="term" value="P:sodium ion transport"/>
    <property type="evidence" value="ECO:0007669"/>
    <property type="project" value="UniProtKB-UniRule"/>
</dbReference>
<dbReference type="EMBL" id="NVUU01000040">
    <property type="protein sequence ID" value="PCI94358.1"/>
    <property type="molecule type" value="Genomic_DNA"/>
</dbReference>
<keyword evidence="1" id="KW-0406">Ion transport</keyword>
<dbReference type="AlphaFoldDB" id="A0A2A4YHP4"/>
<keyword evidence="1" id="KW-0915">Sodium</keyword>
<dbReference type="GO" id="GO:0016655">
    <property type="term" value="F:oxidoreductase activity, acting on NAD(P)H, quinone or similar compound as acceptor"/>
    <property type="evidence" value="ECO:0007669"/>
    <property type="project" value="UniProtKB-UniRule"/>
</dbReference>
<comment type="catalytic activity">
    <reaction evidence="1">
        <text>a ubiquinone + n Na(+)(in) + NADH + H(+) = a ubiquinol + n Na(+)(out) + NAD(+)</text>
        <dbReference type="Rhea" id="RHEA:47748"/>
        <dbReference type="Rhea" id="RHEA-COMP:9565"/>
        <dbReference type="Rhea" id="RHEA-COMP:9566"/>
        <dbReference type="ChEBI" id="CHEBI:15378"/>
        <dbReference type="ChEBI" id="CHEBI:16389"/>
        <dbReference type="ChEBI" id="CHEBI:17976"/>
        <dbReference type="ChEBI" id="CHEBI:29101"/>
        <dbReference type="ChEBI" id="CHEBI:57540"/>
        <dbReference type="ChEBI" id="CHEBI:57945"/>
        <dbReference type="EC" id="7.2.1.1"/>
    </reaction>
</comment>
<accession>A0A2A4YHP4</accession>
<dbReference type="Proteomes" id="UP000217838">
    <property type="component" value="Unassembled WGS sequence"/>
</dbReference>
<protein>
    <recommendedName>
        <fullName evidence="1">Na(+)-translocating NADH-quinone reductase subunit A</fullName>
        <shortName evidence="1">Na(+)-NQR subunit A</shortName>
        <shortName evidence="1">Na(+)-translocating NQR subunit A</shortName>
        <ecNumber evidence="1">7.2.1.1</ecNumber>
    </recommendedName>
    <alternativeName>
        <fullName evidence="1">NQR complex subunit A</fullName>
    </alternativeName>
    <alternativeName>
        <fullName evidence="1">NQR-1 subunit A</fullName>
    </alternativeName>
</protein>
<dbReference type="InterPro" id="IPR008703">
    <property type="entry name" value="NqrA"/>
</dbReference>
<evidence type="ECO:0000256" key="1">
    <source>
        <dbReference type="HAMAP-Rule" id="MF_00425"/>
    </source>
</evidence>
<comment type="subunit">
    <text evidence="1">Composed of six subunits; NqrA, NqrB, NqrC, NqrD, NqrE and NqrF.</text>
</comment>
<keyword evidence="1 4" id="KW-0830">Ubiquinone</keyword>
<gene>
    <name evidence="1 4" type="primary">nqrA</name>
    <name evidence="4" type="ORF">COB11_03950</name>
</gene>
<name>A0A2A4YHP4_UNCAE</name>
<dbReference type="Pfam" id="PF05896">
    <property type="entry name" value="NQRA_N"/>
    <property type="match status" value="1"/>
</dbReference>
<evidence type="ECO:0000259" key="2">
    <source>
        <dbReference type="Pfam" id="PF05896"/>
    </source>
</evidence>
<dbReference type="PANTHER" id="PTHR37839">
    <property type="entry name" value="NA(+)-TRANSLOCATING NADH-QUINONE REDUCTASE SUBUNIT A"/>
    <property type="match status" value="1"/>
</dbReference>
<dbReference type="Pfam" id="PF24836">
    <property type="entry name" value="NQRA_2nd"/>
    <property type="match status" value="1"/>
</dbReference>
<keyword evidence="1" id="KW-0739">Sodium transport</keyword>
<keyword evidence="1" id="KW-0520">NAD</keyword>
<evidence type="ECO:0000313" key="4">
    <source>
        <dbReference type="EMBL" id="PCI94358.1"/>
    </source>
</evidence>
<keyword evidence="1" id="KW-0813">Transport</keyword>
<dbReference type="PANTHER" id="PTHR37839:SF1">
    <property type="entry name" value="NA(+)-TRANSLOCATING NADH-QUINONE REDUCTASE SUBUNIT A"/>
    <property type="match status" value="1"/>
</dbReference>
<dbReference type="EC" id="7.2.1.1" evidence="1"/>
<evidence type="ECO:0000313" key="5">
    <source>
        <dbReference type="Proteomes" id="UP000217838"/>
    </source>
</evidence>
<feature type="domain" description="NqrA second alpha/beta" evidence="3">
    <location>
        <begin position="113"/>
        <end position="255"/>
    </location>
</feature>
<comment type="caution">
    <text evidence="4">The sequence shown here is derived from an EMBL/GenBank/DDBJ whole genome shotgun (WGS) entry which is preliminary data.</text>
</comment>
<dbReference type="NCBIfam" id="TIGR01936">
    <property type="entry name" value="nqrA"/>
    <property type="match status" value="1"/>
</dbReference>
<dbReference type="InterPro" id="IPR056148">
    <property type="entry name" value="NQRA_2nd"/>
</dbReference>
<sequence>MHIRIKKGLDIPLKGMPESLEIVHKGMPNTLALDLGHFSYTKFNFILKVGDVVKIGQAIAEDKHLPGRFFVSPASGEIKAILRGEKRKPLKVVIEVTGEEYFSHTPCDYKKASKEDILKSLADAGLFSHIRKRPSNTLASFKLPEAVFIKALESAPFVPDPGLQLQGNETFFKEGLNVLAKLTEKLHLVHHKNCEADAFVNAQNVQKHTAEGPHPVANPSLHIYHIYPLMNLNQCVWTLDVNDVIAVGKLFKEGKYHNTRVITLGGEEFSQENRKYLRVYAGHPVQDLLNENLEGLRIISGDPFLGEKVEKDGYIGFAHYVLTSIKESQERQPLHFMRLGSGRFTATKTYLSGFFNRKKHPFKFTTHQHGEVRAFIDADVYQNVMPMRIPVMDLVKAVIAEDFEKAMELGLLEVSEEDFALPTFICPSKIEMTNIIRDGLQNFATQYISD</sequence>
<dbReference type="HAMAP" id="MF_00425">
    <property type="entry name" value="NqrA"/>
    <property type="match status" value="1"/>
</dbReference>
<comment type="similarity">
    <text evidence="1">Belongs to the NqrA family.</text>
</comment>
<reference evidence="5" key="1">
    <citation type="submission" date="2017-08" db="EMBL/GenBank/DDBJ databases">
        <title>A dynamic microbial community with high functional redundancy inhabits the cold, oxic subseafloor aquifer.</title>
        <authorList>
            <person name="Tully B.J."/>
            <person name="Wheat C.G."/>
            <person name="Glazer B.T."/>
            <person name="Huber J.A."/>
        </authorList>
    </citation>
    <scope>NUCLEOTIDE SEQUENCE [LARGE SCALE GENOMIC DNA]</scope>
</reference>
<comment type="function">
    <text evidence="1">NQR complex catalyzes the reduction of ubiquinone-1 to ubiquinol by two successive reactions, coupled with the transport of Na(+) ions from the cytoplasm to the periplasm. NqrA to NqrE are probably involved in the second step, the conversion of ubisemiquinone to ubiquinol.</text>
</comment>
<evidence type="ECO:0000259" key="3">
    <source>
        <dbReference type="Pfam" id="PF24836"/>
    </source>
</evidence>
<keyword evidence="1" id="KW-1278">Translocase</keyword>
<proteinExistence type="inferred from homology"/>